<proteinExistence type="predicted"/>
<evidence type="ECO:0000313" key="1">
    <source>
        <dbReference type="EMBL" id="ABQ27437.1"/>
    </source>
</evidence>
<evidence type="ECO:0000313" key="2">
    <source>
        <dbReference type="Proteomes" id="UP000006695"/>
    </source>
</evidence>
<dbReference type="EMBL" id="CP000698">
    <property type="protein sequence ID" value="ABQ27437.1"/>
    <property type="molecule type" value="Genomic_DNA"/>
</dbReference>
<dbReference type="OrthoDB" id="9813133at2"/>
<gene>
    <name evidence="1" type="ordered locus">Gura_3278</name>
</gene>
<protein>
    <submittedName>
        <fullName evidence="1">Uncharacterized protein</fullName>
    </submittedName>
</protein>
<accession>A5G6L9</accession>
<dbReference type="AlphaFoldDB" id="A5G6L9"/>
<sequence>MMLTDEEKAELRSLAASQSMRADSELLRAASRDPFIVDGKVDCDRVMEFLSEYNSFLNHPVKPCRQFIEKIMLL</sequence>
<dbReference type="STRING" id="351605.Gura_3278"/>
<dbReference type="Proteomes" id="UP000006695">
    <property type="component" value="Chromosome"/>
</dbReference>
<name>A5G6L9_GEOUR</name>
<dbReference type="HOGENOM" id="CLU_2699437_0_0_7"/>
<organism evidence="1 2">
    <name type="scientific">Geotalea uraniireducens (strain Rf4)</name>
    <name type="common">Geobacter uraniireducens</name>
    <dbReference type="NCBI Taxonomy" id="351605"/>
    <lineage>
        <taxon>Bacteria</taxon>
        <taxon>Pseudomonadati</taxon>
        <taxon>Thermodesulfobacteriota</taxon>
        <taxon>Desulfuromonadia</taxon>
        <taxon>Geobacterales</taxon>
        <taxon>Geobacteraceae</taxon>
        <taxon>Geotalea</taxon>
    </lineage>
</organism>
<dbReference type="RefSeq" id="WP_011940100.1">
    <property type="nucleotide sequence ID" value="NC_009483.1"/>
</dbReference>
<dbReference type="KEGG" id="gur:Gura_3278"/>
<keyword evidence="2" id="KW-1185">Reference proteome</keyword>
<reference evidence="1 2" key="1">
    <citation type="submission" date="2007-05" db="EMBL/GenBank/DDBJ databases">
        <title>Complete sequence of Geobacter uraniireducens Rf4.</title>
        <authorList>
            <consortium name="US DOE Joint Genome Institute"/>
            <person name="Copeland A."/>
            <person name="Lucas S."/>
            <person name="Lapidus A."/>
            <person name="Barry K."/>
            <person name="Detter J.C."/>
            <person name="Glavina del Rio T."/>
            <person name="Hammon N."/>
            <person name="Israni S."/>
            <person name="Dalin E."/>
            <person name="Tice H."/>
            <person name="Pitluck S."/>
            <person name="Chertkov O."/>
            <person name="Brettin T."/>
            <person name="Bruce D."/>
            <person name="Han C."/>
            <person name="Schmutz J."/>
            <person name="Larimer F."/>
            <person name="Land M."/>
            <person name="Hauser L."/>
            <person name="Kyrpides N."/>
            <person name="Mikhailova N."/>
            <person name="Shelobolina E."/>
            <person name="Aklujkar M."/>
            <person name="Lovley D."/>
            <person name="Richardson P."/>
        </authorList>
    </citation>
    <scope>NUCLEOTIDE SEQUENCE [LARGE SCALE GENOMIC DNA]</scope>
    <source>
        <strain evidence="1 2">Rf4</strain>
    </source>
</reference>